<proteinExistence type="predicted"/>
<feature type="transmembrane region" description="Helical" evidence="1">
    <location>
        <begin position="147"/>
        <end position="168"/>
    </location>
</feature>
<dbReference type="InterPro" id="IPR029787">
    <property type="entry name" value="Nucleotide_cyclase"/>
</dbReference>
<dbReference type="SUPFAM" id="SSF55073">
    <property type="entry name" value="Nucleotide cyclase"/>
    <property type="match status" value="1"/>
</dbReference>
<evidence type="ECO:0000313" key="3">
    <source>
        <dbReference type="EMBL" id="KRM25661.1"/>
    </source>
</evidence>
<dbReference type="eggNOG" id="COG3706">
    <property type="taxonomic scope" value="Bacteria"/>
</dbReference>
<dbReference type="AlphaFoldDB" id="A0A0R1X7D1"/>
<dbReference type="PANTHER" id="PTHR45138">
    <property type="entry name" value="REGULATORY COMPONENTS OF SENSORY TRANSDUCTION SYSTEM"/>
    <property type="match status" value="1"/>
</dbReference>
<dbReference type="GO" id="GO:1902201">
    <property type="term" value="P:negative regulation of bacterial-type flagellum-dependent cell motility"/>
    <property type="evidence" value="ECO:0007669"/>
    <property type="project" value="TreeGrafter"/>
</dbReference>
<protein>
    <submittedName>
        <fullName evidence="3">ABC superfamily ATP binding cassette transporter, binding protein</fullName>
    </submittedName>
</protein>
<feature type="transmembrane region" description="Helical" evidence="1">
    <location>
        <begin position="180"/>
        <end position="199"/>
    </location>
</feature>
<dbReference type="PROSITE" id="PS50887">
    <property type="entry name" value="GGDEF"/>
    <property type="match status" value="1"/>
</dbReference>
<dbReference type="GO" id="GO:0052621">
    <property type="term" value="F:diguanylate cyclase activity"/>
    <property type="evidence" value="ECO:0007669"/>
    <property type="project" value="TreeGrafter"/>
</dbReference>
<feature type="transmembrane region" description="Helical" evidence="1">
    <location>
        <begin position="76"/>
        <end position="93"/>
    </location>
</feature>
<dbReference type="Gene3D" id="3.30.70.270">
    <property type="match status" value="1"/>
</dbReference>
<sequence>MMINAWFQQPLITDIFVMLGVVLLNQLLLRGIMNFTINAGQKIDYSVGILNVVSVGYFAVLAIYFQYLGYDLQSDVALVNFRILILIYTMIYLGRRGSAVVVLADCASRAAFYGLTLNTYESWTTEVTVWLIMALIATIAKRIHLHLLTLVMVINCVGGGFWLLAYFLQLRRVAPLSGEAALGHFVSFIILNGLLAYVLRALDNENNHLSAITYEATYDPLTRLQNYGMFDKHYEELFKRYHLRNAPLSMVAIDIDWFKSLNDQYGHLAGNQVLATIGRLLDKETAVYPAATCYRVGGEEFNILLPGVALIDAGNFARHLQEEIAATVIRVDDQPLAITVSVGVAQLSLADATASDFYERTDRMLYQSKGKGRNQITVDTGEQ</sequence>
<dbReference type="InterPro" id="IPR000160">
    <property type="entry name" value="GGDEF_dom"/>
</dbReference>
<keyword evidence="1" id="KW-0812">Transmembrane</keyword>
<dbReference type="InterPro" id="IPR043128">
    <property type="entry name" value="Rev_trsase/Diguanyl_cyclase"/>
</dbReference>
<dbReference type="OrthoDB" id="9759607at2"/>
<name>A0A0R1X7D1_9LACO</name>
<keyword evidence="1" id="KW-1133">Transmembrane helix</keyword>
<dbReference type="GO" id="GO:0043709">
    <property type="term" value="P:cell adhesion involved in single-species biofilm formation"/>
    <property type="evidence" value="ECO:0007669"/>
    <property type="project" value="TreeGrafter"/>
</dbReference>
<evidence type="ECO:0000259" key="2">
    <source>
        <dbReference type="PROSITE" id="PS50887"/>
    </source>
</evidence>
<dbReference type="EMBL" id="AZFW01000103">
    <property type="protein sequence ID" value="KRM25661.1"/>
    <property type="molecule type" value="Genomic_DNA"/>
</dbReference>
<dbReference type="InterPro" id="IPR050469">
    <property type="entry name" value="Diguanylate_Cyclase"/>
</dbReference>
<evidence type="ECO:0000313" key="4">
    <source>
        <dbReference type="Proteomes" id="UP000050949"/>
    </source>
</evidence>
<feature type="transmembrane region" description="Helical" evidence="1">
    <location>
        <begin position="49"/>
        <end position="70"/>
    </location>
</feature>
<comment type="caution">
    <text evidence="3">The sequence shown here is derived from an EMBL/GenBank/DDBJ whole genome shotgun (WGS) entry which is preliminary data.</text>
</comment>
<dbReference type="GO" id="GO:0005886">
    <property type="term" value="C:plasma membrane"/>
    <property type="evidence" value="ECO:0007669"/>
    <property type="project" value="TreeGrafter"/>
</dbReference>
<gene>
    <name evidence="3" type="ORF">FC91_GL000576</name>
</gene>
<reference evidence="3 4" key="1">
    <citation type="journal article" date="2015" name="Genome Announc.">
        <title>Expanding the biotechnology potential of lactobacilli through comparative genomics of 213 strains and associated genera.</title>
        <authorList>
            <person name="Sun Z."/>
            <person name="Harris H.M."/>
            <person name="McCann A."/>
            <person name="Guo C."/>
            <person name="Argimon S."/>
            <person name="Zhang W."/>
            <person name="Yang X."/>
            <person name="Jeffery I.B."/>
            <person name="Cooney J.C."/>
            <person name="Kagawa T.F."/>
            <person name="Liu W."/>
            <person name="Song Y."/>
            <person name="Salvetti E."/>
            <person name="Wrobel A."/>
            <person name="Rasinkangas P."/>
            <person name="Parkhill J."/>
            <person name="Rea M.C."/>
            <person name="O'Sullivan O."/>
            <person name="Ritari J."/>
            <person name="Douillard F.P."/>
            <person name="Paul Ross R."/>
            <person name="Yang R."/>
            <person name="Briner A.E."/>
            <person name="Felis G.E."/>
            <person name="de Vos W.M."/>
            <person name="Barrangou R."/>
            <person name="Klaenhammer T.R."/>
            <person name="Caufield P.W."/>
            <person name="Cui Y."/>
            <person name="Zhang H."/>
            <person name="O'Toole P.W."/>
        </authorList>
    </citation>
    <scope>NUCLEOTIDE SEQUENCE [LARGE SCALE GENOMIC DNA]</scope>
    <source>
        <strain evidence="3 4">DSM 16991</strain>
    </source>
</reference>
<dbReference type="PANTHER" id="PTHR45138:SF9">
    <property type="entry name" value="DIGUANYLATE CYCLASE DGCM-RELATED"/>
    <property type="match status" value="1"/>
</dbReference>
<accession>A0A0R1X7D1</accession>
<dbReference type="CDD" id="cd01949">
    <property type="entry name" value="GGDEF"/>
    <property type="match status" value="1"/>
</dbReference>
<organism evidence="3 4">
    <name type="scientific">Schleiferilactobacillus harbinensis DSM 16991</name>
    <dbReference type="NCBI Taxonomy" id="1122147"/>
    <lineage>
        <taxon>Bacteria</taxon>
        <taxon>Bacillati</taxon>
        <taxon>Bacillota</taxon>
        <taxon>Bacilli</taxon>
        <taxon>Lactobacillales</taxon>
        <taxon>Lactobacillaceae</taxon>
        <taxon>Schleiferilactobacillus</taxon>
    </lineage>
</organism>
<keyword evidence="1" id="KW-0472">Membrane</keyword>
<feature type="transmembrane region" description="Helical" evidence="1">
    <location>
        <begin position="6"/>
        <end position="28"/>
    </location>
</feature>
<dbReference type="Proteomes" id="UP000050949">
    <property type="component" value="Unassembled WGS sequence"/>
</dbReference>
<dbReference type="Pfam" id="PF00990">
    <property type="entry name" value="GGDEF"/>
    <property type="match status" value="1"/>
</dbReference>
<dbReference type="PATRIC" id="fig|1122147.4.peg.597"/>
<evidence type="ECO:0000256" key="1">
    <source>
        <dbReference type="SAM" id="Phobius"/>
    </source>
</evidence>
<dbReference type="NCBIfam" id="TIGR00254">
    <property type="entry name" value="GGDEF"/>
    <property type="match status" value="1"/>
</dbReference>
<feature type="domain" description="GGDEF" evidence="2">
    <location>
        <begin position="246"/>
        <end position="381"/>
    </location>
</feature>
<dbReference type="SMART" id="SM00267">
    <property type="entry name" value="GGDEF"/>
    <property type="match status" value="1"/>
</dbReference>